<dbReference type="AlphaFoldDB" id="A0AAW1UC39"/>
<organism evidence="2 3">
    <name type="scientific">Henosepilachna vigintioctopunctata</name>
    <dbReference type="NCBI Taxonomy" id="420089"/>
    <lineage>
        <taxon>Eukaryota</taxon>
        <taxon>Metazoa</taxon>
        <taxon>Ecdysozoa</taxon>
        <taxon>Arthropoda</taxon>
        <taxon>Hexapoda</taxon>
        <taxon>Insecta</taxon>
        <taxon>Pterygota</taxon>
        <taxon>Neoptera</taxon>
        <taxon>Endopterygota</taxon>
        <taxon>Coleoptera</taxon>
        <taxon>Polyphaga</taxon>
        <taxon>Cucujiformia</taxon>
        <taxon>Coccinelloidea</taxon>
        <taxon>Coccinellidae</taxon>
        <taxon>Epilachninae</taxon>
        <taxon>Epilachnini</taxon>
        <taxon>Henosepilachna</taxon>
    </lineage>
</organism>
<dbReference type="Proteomes" id="UP001431783">
    <property type="component" value="Unassembled WGS sequence"/>
</dbReference>
<name>A0AAW1UC39_9CUCU</name>
<reference evidence="2 3" key="1">
    <citation type="submission" date="2023-03" db="EMBL/GenBank/DDBJ databases">
        <title>Genome insight into feeding habits of ladybird beetles.</title>
        <authorList>
            <person name="Li H.-S."/>
            <person name="Huang Y.-H."/>
            <person name="Pang H."/>
        </authorList>
    </citation>
    <scope>NUCLEOTIDE SEQUENCE [LARGE SCALE GENOMIC DNA]</scope>
    <source>
        <strain evidence="2">SYSU_2023b</strain>
        <tissue evidence="2">Whole body</tissue>
    </source>
</reference>
<sequence length="111" mass="13001">MVLSTEKASKLHQRPGKDLPEISNYPQNALKFLVDIIDSCKDITEHNKAYYYPVTVRLRKQYFTDKRTGLTYLKELSFQELKEKPPFLTTKIEAFFIKGPFLIISTDRLNN</sequence>
<feature type="region of interest" description="Disordered" evidence="1">
    <location>
        <begin position="1"/>
        <end position="22"/>
    </location>
</feature>
<gene>
    <name evidence="2" type="ORF">WA026_015346</name>
</gene>
<comment type="caution">
    <text evidence="2">The sequence shown here is derived from an EMBL/GenBank/DDBJ whole genome shotgun (WGS) entry which is preliminary data.</text>
</comment>
<proteinExistence type="predicted"/>
<protein>
    <submittedName>
        <fullName evidence="2">Uncharacterized protein</fullName>
    </submittedName>
</protein>
<dbReference type="EMBL" id="JARQZJ010000068">
    <property type="protein sequence ID" value="KAK9881232.1"/>
    <property type="molecule type" value="Genomic_DNA"/>
</dbReference>
<evidence type="ECO:0000313" key="3">
    <source>
        <dbReference type="Proteomes" id="UP001431783"/>
    </source>
</evidence>
<accession>A0AAW1UC39</accession>
<evidence type="ECO:0000313" key="2">
    <source>
        <dbReference type="EMBL" id="KAK9881232.1"/>
    </source>
</evidence>
<keyword evidence="3" id="KW-1185">Reference proteome</keyword>
<evidence type="ECO:0000256" key="1">
    <source>
        <dbReference type="SAM" id="MobiDB-lite"/>
    </source>
</evidence>